<dbReference type="PANTHER" id="PTHR43547">
    <property type="entry name" value="TWO-COMPONENT HISTIDINE KINASE"/>
    <property type="match status" value="1"/>
</dbReference>
<evidence type="ECO:0000259" key="15">
    <source>
        <dbReference type="PROSITE" id="PS01124"/>
    </source>
</evidence>
<evidence type="ECO:0000313" key="19">
    <source>
        <dbReference type="Proteomes" id="UP000598820"/>
    </source>
</evidence>
<organism evidence="18 19">
    <name type="scientific">Spirosoma profusum</name>
    <dbReference type="NCBI Taxonomy" id="2771354"/>
    <lineage>
        <taxon>Bacteria</taxon>
        <taxon>Pseudomonadati</taxon>
        <taxon>Bacteroidota</taxon>
        <taxon>Cytophagia</taxon>
        <taxon>Cytophagales</taxon>
        <taxon>Cytophagaceae</taxon>
        <taxon>Spirosoma</taxon>
    </lineage>
</organism>
<keyword evidence="5" id="KW-0547">Nucleotide-binding</keyword>
<keyword evidence="3 12" id="KW-0597">Phosphoprotein</keyword>
<dbReference type="PANTHER" id="PTHR43547:SF2">
    <property type="entry name" value="HYBRID SIGNAL TRANSDUCTION HISTIDINE KINASE C"/>
    <property type="match status" value="1"/>
</dbReference>
<feature type="chain" id="PRO_5037311394" description="histidine kinase" evidence="14">
    <location>
        <begin position="25"/>
        <end position="1361"/>
    </location>
</feature>
<reference evidence="18" key="1">
    <citation type="submission" date="2020-09" db="EMBL/GenBank/DDBJ databases">
        <authorList>
            <person name="Kim M.K."/>
        </authorList>
    </citation>
    <scope>NUCLEOTIDE SEQUENCE</scope>
    <source>
        <strain evidence="18">BT702</strain>
    </source>
</reference>
<dbReference type="Gene3D" id="2.60.40.10">
    <property type="entry name" value="Immunoglobulins"/>
    <property type="match status" value="1"/>
</dbReference>
<evidence type="ECO:0000313" key="18">
    <source>
        <dbReference type="EMBL" id="MBD2702040.1"/>
    </source>
</evidence>
<dbReference type="InterPro" id="IPR001789">
    <property type="entry name" value="Sig_transdc_resp-reg_receiver"/>
</dbReference>
<dbReference type="InterPro" id="IPR011006">
    <property type="entry name" value="CheY-like_superfamily"/>
</dbReference>
<feature type="domain" description="Histidine kinase" evidence="16">
    <location>
        <begin position="843"/>
        <end position="1067"/>
    </location>
</feature>
<dbReference type="InterPro" id="IPR036097">
    <property type="entry name" value="HisK_dim/P_sf"/>
</dbReference>
<evidence type="ECO:0000256" key="13">
    <source>
        <dbReference type="SAM" id="Phobius"/>
    </source>
</evidence>
<dbReference type="SUPFAM" id="SSF46689">
    <property type="entry name" value="Homeodomain-like"/>
    <property type="match status" value="1"/>
</dbReference>
<dbReference type="Pfam" id="PF02518">
    <property type="entry name" value="HATPase_c"/>
    <property type="match status" value="1"/>
</dbReference>
<sequence>MVRLSLLLLLLTPHLPGFTQPSQAGRTNVAAPVGKSIVNQFEHLSVKDGLSDNSVNCILQDREGFMWFGTNDGLNKYDGYNFTVLKSDPNDPQHSFQNDLLSGLCEDHANRLWAVTQGGLHEINKETGQVIPHLIRSVRNADLWNFQHSVFEDSQHVLWISSLAGLARYEPEKHFFTLFPVPDPEATLKTVFEDPQHRLWVGTYRGLYLFDRTSGRYTLVPVPVPAGDYQPTFIAFHLDARQVLWMGTSTAGYGLFRLDLKRQPWQLEPYNPNGQINPFTFLNSLRSDADGIFWMATTTGLQRIDPVRNQVYTYRPNPNEPKGISSSMAQTVYIDRMGTLWVGTDNGIDQQSMHDKPFVTYQVRPNKGTANLSENKVVALLPDKNGGFWTSNGYTVYRPRNRQTSEPIPPAILGSIGTYKNYTQALAPDGRNGVWLGTWKGLYHFDRATNRFSSYPAEVPVEYMSWGPTGELWVGGYIAPESGIAAFNPQTHRYRYYKFDPKSPNGLPDQYVHGLLASRNGDVWIPFRKQGIARLHSKTGRFDHYLAGSKSGLNNNAVLTVHEDRSGTIWLGTQQGGINRFDAKTERFSAFTIRDGLPSNNIVGITSDQAGNLWISTDKGLCRFDPRTKRARNYQTTNGLPSNDFLKNAVFKQQNRLFFGTLNGVVHFNPDSIHDDTRQLPVQITELNVHDQIRPITGSRVTLTYNENFLSFSFAALTFRQNQQNKYAYQLVGVDEDWIQNGTRHFANYTNLPPGDYTFRVKASSSDGTWTENEAAVQVVIQPPWWATWWAYSLYILLLGGIIWGLIRFYLNRLRQQQELELNRREAEQLKTVDELKTRFFSNITHEFRTPLSLIISPVEKLLHDNRFDTSTRQTLGLMKRNADQLLRLINQLLDLSKLEAGRLDVSLMRGEAIEFVEHVVESFRQAAEQKNVTLIFTSERSTHDCLFDADKWEKILTNLLANAVKFTGQNGNVAVSLTPNATSSDGVITHFTITISDSGIGISAENLPHVFDRFYQVDTSRTRAYEGTGIGLSLVKELVELIGGSINVASQPDVGTTFIVTLPVEPVSANREVPYVVLPVHEPTITEKPPIPVVSATSEQLTGEKNQDPLVLIVEDNDELREFLAGELATSYQILRASDGEAGWQLAQTELPDIVISDVMMPRMDGFALTRHIKQHPDTNHIAVVLLTAKAAHQSRLEGLQEGADDYLAKPFHLDELQLRLRNLLLHREKLQQQYRQQLAHPDTSQSPENVQDIFLRRVYELLDKHLTDTSLNVDWMADELAMSRKTLYRKIHNLIQLSPNELIRQYRLRKAAELLLQGHTVAETAYRVGFRTPSYFTIVFKDFYQKTPTEFIASGLTKA</sequence>
<dbReference type="SUPFAM" id="SSF55874">
    <property type="entry name" value="ATPase domain of HSP90 chaperone/DNA topoisomerase II/histidine kinase"/>
    <property type="match status" value="1"/>
</dbReference>
<dbReference type="CDD" id="cd16922">
    <property type="entry name" value="HATPase_EvgS-ArcB-TorS-like"/>
    <property type="match status" value="1"/>
</dbReference>
<accession>A0A926XXM2</accession>
<dbReference type="Pfam" id="PF07494">
    <property type="entry name" value="Reg_prop"/>
    <property type="match status" value="3"/>
</dbReference>
<dbReference type="Gene3D" id="2.130.10.10">
    <property type="entry name" value="YVTN repeat-like/Quinoprotein amine dehydrogenase"/>
    <property type="match status" value="3"/>
</dbReference>
<dbReference type="GO" id="GO:0000155">
    <property type="term" value="F:phosphorelay sensor kinase activity"/>
    <property type="evidence" value="ECO:0007669"/>
    <property type="project" value="InterPro"/>
</dbReference>
<feature type="modified residue" description="4-aspartylphosphate" evidence="12">
    <location>
        <position position="1159"/>
    </location>
</feature>
<evidence type="ECO:0000256" key="14">
    <source>
        <dbReference type="SAM" id="SignalP"/>
    </source>
</evidence>
<dbReference type="GO" id="GO:0043565">
    <property type="term" value="F:sequence-specific DNA binding"/>
    <property type="evidence" value="ECO:0007669"/>
    <property type="project" value="InterPro"/>
</dbReference>
<dbReference type="Pfam" id="PF00072">
    <property type="entry name" value="Response_reg"/>
    <property type="match status" value="1"/>
</dbReference>
<gene>
    <name evidence="18" type="ORF">IC229_15425</name>
</gene>
<dbReference type="SMART" id="SM00342">
    <property type="entry name" value="HTH_ARAC"/>
    <property type="match status" value="1"/>
</dbReference>
<name>A0A926XXM2_9BACT</name>
<keyword evidence="13" id="KW-0812">Transmembrane</keyword>
<dbReference type="SMART" id="SM00388">
    <property type="entry name" value="HisKA"/>
    <property type="match status" value="1"/>
</dbReference>
<keyword evidence="8" id="KW-0902">Two-component regulatory system</keyword>
<dbReference type="PROSITE" id="PS50110">
    <property type="entry name" value="RESPONSE_REGULATORY"/>
    <property type="match status" value="1"/>
</dbReference>
<dbReference type="InterPro" id="IPR011123">
    <property type="entry name" value="Y_Y_Y"/>
</dbReference>
<evidence type="ECO:0000256" key="3">
    <source>
        <dbReference type="ARBA" id="ARBA00022553"/>
    </source>
</evidence>
<dbReference type="InterPro" id="IPR003661">
    <property type="entry name" value="HisK_dim/P_dom"/>
</dbReference>
<evidence type="ECO:0000256" key="6">
    <source>
        <dbReference type="ARBA" id="ARBA00022777"/>
    </source>
</evidence>
<feature type="transmembrane region" description="Helical" evidence="13">
    <location>
        <begin position="789"/>
        <end position="811"/>
    </location>
</feature>
<dbReference type="InterPro" id="IPR009057">
    <property type="entry name" value="Homeodomain-like_sf"/>
</dbReference>
<dbReference type="InterPro" id="IPR003594">
    <property type="entry name" value="HATPase_dom"/>
</dbReference>
<dbReference type="PROSITE" id="PS50109">
    <property type="entry name" value="HIS_KIN"/>
    <property type="match status" value="1"/>
</dbReference>
<dbReference type="RefSeq" id="WP_190887896.1">
    <property type="nucleotide sequence ID" value="NZ_JACWZY010000012.1"/>
</dbReference>
<evidence type="ECO:0000256" key="7">
    <source>
        <dbReference type="ARBA" id="ARBA00022840"/>
    </source>
</evidence>
<proteinExistence type="predicted"/>
<dbReference type="Pfam" id="PF00512">
    <property type="entry name" value="HisKA"/>
    <property type="match status" value="1"/>
</dbReference>
<evidence type="ECO:0000256" key="11">
    <source>
        <dbReference type="ARBA" id="ARBA00023163"/>
    </source>
</evidence>
<evidence type="ECO:0000256" key="1">
    <source>
        <dbReference type="ARBA" id="ARBA00000085"/>
    </source>
</evidence>
<dbReference type="SMART" id="SM00448">
    <property type="entry name" value="REC"/>
    <property type="match status" value="1"/>
</dbReference>
<dbReference type="FunFam" id="2.60.40.10:FF:000791">
    <property type="entry name" value="Two-component system sensor histidine kinase/response regulator"/>
    <property type="match status" value="1"/>
</dbReference>
<keyword evidence="9" id="KW-0805">Transcription regulation</keyword>
<evidence type="ECO:0000259" key="16">
    <source>
        <dbReference type="PROSITE" id="PS50109"/>
    </source>
</evidence>
<dbReference type="GO" id="GO:0003700">
    <property type="term" value="F:DNA-binding transcription factor activity"/>
    <property type="evidence" value="ECO:0007669"/>
    <property type="project" value="InterPro"/>
</dbReference>
<dbReference type="PROSITE" id="PS00041">
    <property type="entry name" value="HTH_ARAC_FAMILY_1"/>
    <property type="match status" value="1"/>
</dbReference>
<keyword evidence="13" id="KW-1133">Transmembrane helix</keyword>
<comment type="catalytic activity">
    <reaction evidence="1">
        <text>ATP + protein L-histidine = ADP + protein N-phospho-L-histidine.</text>
        <dbReference type="EC" id="2.7.13.3"/>
    </reaction>
</comment>
<dbReference type="FunFam" id="1.10.287.130:FF:000045">
    <property type="entry name" value="Two-component system sensor histidine kinase/response regulator"/>
    <property type="match status" value="1"/>
</dbReference>
<evidence type="ECO:0000259" key="17">
    <source>
        <dbReference type="PROSITE" id="PS50110"/>
    </source>
</evidence>
<dbReference type="InterPro" id="IPR015943">
    <property type="entry name" value="WD40/YVTN_repeat-like_dom_sf"/>
</dbReference>
<feature type="signal peptide" evidence="14">
    <location>
        <begin position="1"/>
        <end position="24"/>
    </location>
</feature>
<dbReference type="Gene3D" id="1.10.287.130">
    <property type="match status" value="1"/>
</dbReference>
<feature type="domain" description="HTH araC/xylS-type" evidence="15">
    <location>
        <begin position="1258"/>
        <end position="1356"/>
    </location>
</feature>
<dbReference type="PRINTS" id="PR00344">
    <property type="entry name" value="BCTRLSENSOR"/>
</dbReference>
<evidence type="ECO:0000256" key="12">
    <source>
        <dbReference type="PROSITE-ProRule" id="PRU00169"/>
    </source>
</evidence>
<evidence type="ECO:0000256" key="5">
    <source>
        <dbReference type="ARBA" id="ARBA00022741"/>
    </source>
</evidence>
<keyword evidence="4" id="KW-0808">Transferase</keyword>
<dbReference type="PROSITE" id="PS01124">
    <property type="entry name" value="HTH_ARAC_FAMILY_2"/>
    <property type="match status" value="1"/>
</dbReference>
<keyword evidence="19" id="KW-1185">Reference proteome</keyword>
<evidence type="ECO:0000256" key="9">
    <source>
        <dbReference type="ARBA" id="ARBA00023015"/>
    </source>
</evidence>
<evidence type="ECO:0000256" key="10">
    <source>
        <dbReference type="ARBA" id="ARBA00023125"/>
    </source>
</evidence>
<dbReference type="Gene3D" id="1.10.10.60">
    <property type="entry name" value="Homeodomain-like"/>
    <property type="match status" value="1"/>
</dbReference>
<keyword evidence="14" id="KW-0732">Signal</keyword>
<dbReference type="EC" id="2.7.13.3" evidence="2"/>
<dbReference type="Proteomes" id="UP000598820">
    <property type="component" value="Unassembled WGS sequence"/>
</dbReference>
<evidence type="ECO:0000256" key="2">
    <source>
        <dbReference type="ARBA" id="ARBA00012438"/>
    </source>
</evidence>
<dbReference type="Pfam" id="PF12833">
    <property type="entry name" value="HTH_18"/>
    <property type="match status" value="1"/>
</dbReference>
<dbReference type="SMART" id="SM00387">
    <property type="entry name" value="HATPase_c"/>
    <property type="match status" value="1"/>
</dbReference>
<dbReference type="CDD" id="cd00082">
    <property type="entry name" value="HisKA"/>
    <property type="match status" value="1"/>
</dbReference>
<dbReference type="InterPro" id="IPR004358">
    <property type="entry name" value="Sig_transdc_His_kin-like_C"/>
</dbReference>
<dbReference type="InterPro" id="IPR005467">
    <property type="entry name" value="His_kinase_dom"/>
</dbReference>
<protein>
    <recommendedName>
        <fullName evidence="2">histidine kinase</fullName>
        <ecNumber evidence="2">2.7.13.3</ecNumber>
    </recommendedName>
</protein>
<dbReference type="SUPFAM" id="SSF63829">
    <property type="entry name" value="Calcium-dependent phosphotriesterase"/>
    <property type="match status" value="2"/>
</dbReference>
<dbReference type="Gene3D" id="3.40.50.2300">
    <property type="match status" value="1"/>
</dbReference>
<keyword evidence="13" id="KW-0472">Membrane</keyword>
<evidence type="ECO:0000256" key="4">
    <source>
        <dbReference type="ARBA" id="ARBA00022679"/>
    </source>
</evidence>
<dbReference type="SUPFAM" id="SSF47384">
    <property type="entry name" value="Homodimeric domain of signal transducing histidine kinase"/>
    <property type="match status" value="1"/>
</dbReference>
<dbReference type="InterPro" id="IPR013783">
    <property type="entry name" value="Ig-like_fold"/>
</dbReference>
<keyword evidence="7" id="KW-0067">ATP-binding</keyword>
<dbReference type="Gene3D" id="3.30.565.10">
    <property type="entry name" value="Histidine kinase-like ATPase, C-terminal domain"/>
    <property type="match status" value="1"/>
</dbReference>
<dbReference type="GO" id="GO:0005524">
    <property type="term" value="F:ATP binding"/>
    <property type="evidence" value="ECO:0007669"/>
    <property type="project" value="UniProtKB-KW"/>
</dbReference>
<dbReference type="InterPro" id="IPR011110">
    <property type="entry name" value="Reg_prop"/>
</dbReference>
<keyword evidence="10" id="KW-0238">DNA-binding</keyword>
<dbReference type="FunFam" id="3.30.565.10:FF:000037">
    <property type="entry name" value="Hybrid sensor histidine kinase/response regulator"/>
    <property type="match status" value="1"/>
</dbReference>
<evidence type="ECO:0000256" key="8">
    <source>
        <dbReference type="ARBA" id="ARBA00023012"/>
    </source>
</evidence>
<dbReference type="InterPro" id="IPR018060">
    <property type="entry name" value="HTH_AraC"/>
</dbReference>
<feature type="domain" description="Response regulatory" evidence="17">
    <location>
        <begin position="1111"/>
        <end position="1226"/>
    </location>
</feature>
<dbReference type="InterPro" id="IPR018062">
    <property type="entry name" value="HTH_AraC-typ_CS"/>
</dbReference>
<dbReference type="EMBL" id="JACWZY010000012">
    <property type="protein sequence ID" value="MBD2702040.1"/>
    <property type="molecule type" value="Genomic_DNA"/>
</dbReference>
<comment type="caution">
    <text evidence="18">The sequence shown here is derived from an EMBL/GenBank/DDBJ whole genome shotgun (WGS) entry which is preliminary data.</text>
</comment>
<dbReference type="Pfam" id="PF07495">
    <property type="entry name" value="Y_Y_Y"/>
    <property type="match status" value="1"/>
</dbReference>
<dbReference type="InterPro" id="IPR036890">
    <property type="entry name" value="HATPase_C_sf"/>
</dbReference>
<keyword evidence="6" id="KW-0418">Kinase</keyword>
<keyword evidence="11" id="KW-0804">Transcription</keyword>
<dbReference type="SUPFAM" id="SSF52172">
    <property type="entry name" value="CheY-like"/>
    <property type="match status" value="1"/>
</dbReference>